<dbReference type="PROSITE" id="PS50931">
    <property type="entry name" value="HTH_LYSR"/>
    <property type="match status" value="1"/>
</dbReference>
<dbReference type="Gene3D" id="3.40.190.290">
    <property type="match status" value="1"/>
</dbReference>
<accession>A0ABS1EK27</accession>
<dbReference type="SUPFAM" id="SSF53850">
    <property type="entry name" value="Periplasmic binding protein-like II"/>
    <property type="match status" value="1"/>
</dbReference>
<dbReference type="CDD" id="cd05466">
    <property type="entry name" value="PBP2_LTTR_substrate"/>
    <property type="match status" value="1"/>
</dbReference>
<dbReference type="Gene3D" id="1.10.10.10">
    <property type="entry name" value="Winged helix-like DNA-binding domain superfamily/Winged helix DNA-binding domain"/>
    <property type="match status" value="1"/>
</dbReference>
<reference evidence="7" key="1">
    <citation type="submission" date="2021-01" db="EMBL/GenBank/DDBJ databases">
        <title>Genome public.</title>
        <authorList>
            <person name="Liu C."/>
            <person name="Sun Q."/>
        </authorList>
    </citation>
    <scope>NUCLEOTIDE SEQUENCE [LARGE SCALE GENOMIC DNA]</scope>
    <source>
        <strain evidence="7">YIM B02505</strain>
    </source>
</reference>
<name>A0ABS1EK27_9CLOT</name>
<dbReference type="InterPro" id="IPR036390">
    <property type="entry name" value="WH_DNA-bd_sf"/>
</dbReference>
<evidence type="ECO:0000256" key="4">
    <source>
        <dbReference type="ARBA" id="ARBA00023163"/>
    </source>
</evidence>
<dbReference type="RefSeq" id="WP_200266265.1">
    <property type="nucleotide sequence ID" value="NZ_JAENHN010000010.1"/>
</dbReference>
<keyword evidence="7" id="KW-1185">Reference proteome</keyword>
<feature type="domain" description="HTH lysR-type" evidence="5">
    <location>
        <begin position="10"/>
        <end position="62"/>
    </location>
</feature>
<evidence type="ECO:0000259" key="5">
    <source>
        <dbReference type="PROSITE" id="PS50931"/>
    </source>
</evidence>
<evidence type="ECO:0000256" key="1">
    <source>
        <dbReference type="ARBA" id="ARBA00009437"/>
    </source>
</evidence>
<comment type="similarity">
    <text evidence="1">Belongs to the LysR transcriptional regulatory family.</text>
</comment>
<evidence type="ECO:0000313" key="7">
    <source>
        <dbReference type="Proteomes" id="UP000596739"/>
    </source>
</evidence>
<dbReference type="PANTHER" id="PTHR30419">
    <property type="entry name" value="HTH-TYPE TRANSCRIPTIONAL REGULATOR YBHD"/>
    <property type="match status" value="1"/>
</dbReference>
<dbReference type="SUPFAM" id="SSF46785">
    <property type="entry name" value="Winged helix' DNA-binding domain"/>
    <property type="match status" value="1"/>
</dbReference>
<evidence type="ECO:0000256" key="3">
    <source>
        <dbReference type="ARBA" id="ARBA00023125"/>
    </source>
</evidence>
<proteinExistence type="inferred from homology"/>
<dbReference type="EMBL" id="JAENHN010000010">
    <property type="protein sequence ID" value="MBK1809719.1"/>
    <property type="molecule type" value="Genomic_DNA"/>
</dbReference>
<evidence type="ECO:0000256" key="2">
    <source>
        <dbReference type="ARBA" id="ARBA00023015"/>
    </source>
</evidence>
<keyword evidence="3" id="KW-0238">DNA-binding</keyword>
<protein>
    <submittedName>
        <fullName evidence="6">LysR family transcriptional regulator</fullName>
    </submittedName>
</protein>
<dbReference type="Pfam" id="PF03466">
    <property type="entry name" value="LysR_substrate"/>
    <property type="match status" value="1"/>
</dbReference>
<keyword evidence="4" id="KW-0804">Transcription</keyword>
<dbReference type="Proteomes" id="UP000596739">
    <property type="component" value="Unassembled WGS sequence"/>
</dbReference>
<dbReference type="InterPro" id="IPR000847">
    <property type="entry name" value="LysR_HTH_N"/>
</dbReference>
<dbReference type="InterPro" id="IPR005119">
    <property type="entry name" value="LysR_subst-bd"/>
</dbReference>
<gene>
    <name evidence="6" type="ORF">JHL18_03580</name>
</gene>
<sequence>MSKYYSQDILYYIDAILKYSNYGKAAKSLYISQPYLTQVIKRVESQLECELINRSNLPYRLTEQGKIYYQYLTSIENNYAKLLREISAVTDIDSKVIKIGVLPSLGTYLLPLFLPKFLDMHPNCKIELSEALPEKNEKLTQNGELDFWLGQNSTNISPNLNSITWGRHRYRAVIPRSCDLYQKDVAIIPEGTIDINKILCQKLILTSKGSAIRKQIDQLLSLYKVEPKIIMESTEIYTVRNLATSNLGLTFIPESINVKECPSEYNIYQIPADELSLDYFIAYNSEKKLTAVDKDLIEAFLTHGQNNFNIGDQNERV</sequence>
<dbReference type="InterPro" id="IPR036388">
    <property type="entry name" value="WH-like_DNA-bd_sf"/>
</dbReference>
<comment type="caution">
    <text evidence="6">The sequence shown here is derived from an EMBL/GenBank/DDBJ whole genome shotgun (WGS) entry which is preliminary data.</text>
</comment>
<dbReference type="InterPro" id="IPR050950">
    <property type="entry name" value="HTH-type_LysR_regulators"/>
</dbReference>
<organism evidence="6 7">
    <name type="scientific">Clostridium yunnanense</name>
    <dbReference type="NCBI Taxonomy" id="2800325"/>
    <lineage>
        <taxon>Bacteria</taxon>
        <taxon>Bacillati</taxon>
        <taxon>Bacillota</taxon>
        <taxon>Clostridia</taxon>
        <taxon>Eubacteriales</taxon>
        <taxon>Clostridiaceae</taxon>
        <taxon>Clostridium</taxon>
    </lineage>
</organism>
<evidence type="ECO:0000313" key="6">
    <source>
        <dbReference type="EMBL" id="MBK1809719.1"/>
    </source>
</evidence>
<dbReference type="PANTHER" id="PTHR30419:SF8">
    <property type="entry name" value="NITROGEN ASSIMILATION TRANSCRIPTIONAL ACTIVATOR-RELATED"/>
    <property type="match status" value="1"/>
</dbReference>
<dbReference type="Pfam" id="PF00126">
    <property type="entry name" value="HTH_1"/>
    <property type="match status" value="1"/>
</dbReference>
<keyword evidence="2" id="KW-0805">Transcription regulation</keyword>